<accession>A0AAI9T7Y2</accession>
<dbReference type="AlphaFoldDB" id="A0AAI9T7Y2"/>
<reference evidence="2" key="2">
    <citation type="journal article" date="2016" name="Fungal Biol.">
        <title>Ochratoxin A production by Penicillium thymicola.</title>
        <authorList>
            <person name="Nguyen H.D.T."/>
            <person name="McMullin D.R."/>
            <person name="Ponomareva E."/>
            <person name="Riley R."/>
            <person name="Pomraning K.R."/>
            <person name="Baker S.E."/>
            <person name="Seifert K.A."/>
        </authorList>
    </citation>
    <scope>NUCLEOTIDE SEQUENCE</scope>
    <source>
        <strain evidence="2">DAOM 180753</strain>
    </source>
</reference>
<feature type="region of interest" description="Disordered" evidence="1">
    <location>
        <begin position="79"/>
        <end position="99"/>
    </location>
</feature>
<protein>
    <submittedName>
        <fullName evidence="2">Uncharacterized protein</fullName>
    </submittedName>
</protein>
<evidence type="ECO:0000313" key="3">
    <source>
        <dbReference type="Proteomes" id="UP001227192"/>
    </source>
</evidence>
<feature type="compositionally biased region" description="Basic residues" evidence="1">
    <location>
        <begin position="80"/>
        <end position="89"/>
    </location>
</feature>
<evidence type="ECO:0000313" key="2">
    <source>
        <dbReference type="EMBL" id="KAJ9482446.1"/>
    </source>
</evidence>
<dbReference type="Proteomes" id="UP001227192">
    <property type="component" value="Unassembled WGS sequence"/>
</dbReference>
<comment type="caution">
    <text evidence="2">The sequence shown here is derived from an EMBL/GenBank/DDBJ whole genome shotgun (WGS) entry which is preliminary data.</text>
</comment>
<organism evidence="2 3">
    <name type="scientific">Penicillium thymicola</name>
    <dbReference type="NCBI Taxonomy" id="293382"/>
    <lineage>
        <taxon>Eukaryota</taxon>
        <taxon>Fungi</taxon>
        <taxon>Dikarya</taxon>
        <taxon>Ascomycota</taxon>
        <taxon>Pezizomycotina</taxon>
        <taxon>Eurotiomycetes</taxon>
        <taxon>Eurotiomycetidae</taxon>
        <taxon>Eurotiales</taxon>
        <taxon>Aspergillaceae</taxon>
        <taxon>Penicillium</taxon>
    </lineage>
</organism>
<sequence length="99" mass="11326">MLRSILSRSIYLNSKALFASPFHFLLKPKHQLSTVLQPAPGLASYTLGQKPIISEHYTQVVQVLIYIVHDMTHSLSHCPLHSHNHHPRPRQQDGLCKRN</sequence>
<dbReference type="EMBL" id="LACB01000559">
    <property type="protein sequence ID" value="KAJ9482446.1"/>
    <property type="molecule type" value="Genomic_DNA"/>
</dbReference>
<proteinExistence type="predicted"/>
<evidence type="ECO:0000256" key="1">
    <source>
        <dbReference type="SAM" id="MobiDB-lite"/>
    </source>
</evidence>
<gene>
    <name evidence="2" type="ORF">VN97_g10984</name>
</gene>
<name>A0AAI9T7Y2_PENTH</name>
<reference evidence="2" key="1">
    <citation type="submission" date="2015-06" db="EMBL/GenBank/DDBJ databases">
        <authorList>
            <person name="Nguyen H."/>
        </authorList>
    </citation>
    <scope>NUCLEOTIDE SEQUENCE</scope>
    <source>
        <strain evidence="2">DAOM 180753</strain>
    </source>
</reference>
<keyword evidence="3" id="KW-1185">Reference proteome</keyword>